<comment type="caution">
    <text evidence="1">The sequence shown here is derived from an EMBL/GenBank/DDBJ whole genome shotgun (WGS) entry which is preliminary data.</text>
</comment>
<dbReference type="EMBL" id="ASGP02000004">
    <property type="protein sequence ID" value="KAH9511898.1"/>
    <property type="molecule type" value="Genomic_DNA"/>
</dbReference>
<reference evidence="1" key="2">
    <citation type="journal article" date="2022" name="Res Sq">
        <title>Comparative Genomics Reveals Insights into the Divergent Evolution of Astigmatic Mites and Household Pest Adaptations.</title>
        <authorList>
            <person name="Xiong Q."/>
            <person name="Wan A.T.-Y."/>
            <person name="Liu X.-Y."/>
            <person name="Fung C.S.-H."/>
            <person name="Xiao X."/>
            <person name="Malainual N."/>
            <person name="Hou J."/>
            <person name="Wang L."/>
            <person name="Wang M."/>
            <person name="Yang K."/>
            <person name="Cui Y."/>
            <person name="Leung E."/>
            <person name="Nong W."/>
            <person name="Shin S.-K."/>
            <person name="Au S."/>
            <person name="Jeong K.Y."/>
            <person name="Chew F.T."/>
            <person name="Hui J."/>
            <person name="Leung T.F."/>
            <person name="Tungtrongchitr A."/>
            <person name="Zhong N."/>
            <person name="Liu Z."/>
            <person name="Tsui S."/>
        </authorList>
    </citation>
    <scope>NUCLEOTIDE SEQUENCE</scope>
    <source>
        <strain evidence="1">Derf</strain>
        <tissue evidence="1">Whole organism</tissue>
    </source>
</reference>
<reference evidence="1" key="1">
    <citation type="submission" date="2013-05" db="EMBL/GenBank/DDBJ databases">
        <authorList>
            <person name="Yim A.K.Y."/>
            <person name="Chan T.F."/>
            <person name="Ji K.M."/>
            <person name="Liu X.Y."/>
            <person name="Zhou J.W."/>
            <person name="Li R.Q."/>
            <person name="Yang K.Y."/>
            <person name="Li J."/>
            <person name="Li M."/>
            <person name="Law P.T.W."/>
            <person name="Wu Y.L."/>
            <person name="Cai Z.L."/>
            <person name="Qin H."/>
            <person name="Bao Y."/>
            <person name="Leung R.K.K."/>
            <person name="Ng P.K.S."/>
            <person name="Zou J."/>
            <person name="Zhong X.J."/>
            <person name="Ran P.X."/>
            <person name="Zhong N.S."/>
            <person name="Liu Z.G."/>
            <person name="Tsui S.K.W."/>
        </authorList>
    </citation>
    <scope>NUCLEOTIDE SEQUENCE</scope>
    <source>
        <strain evidence="1">Derf</strain>
        <tissue evidence="1">Whole organism</tissue>
    </source>
</reference>
<protein>
    <submittedName>
        <fullName evidence="1">Uncharacterized protein</fullName>
    </submittedName>
</protein>
<organism evidence="1 2">
    <name type="scientific">Dermatophagoides farinae</name>
    <name type="common">American house dust mite</name>
    <dbReference type="NCBI Taxonomy" id="6954"/>
    <lineage>
        <taxon>Eukaryota</taxon>
        <taxon>Metazoa</taxon>
        <taxon>Ecdysozoa</taxon>
        <taxon>Arthropoda</taxon>
        <taxon>Chelicerata</taxon>
        <taxon>Arachnida</taxon>
        <taxon>Acari</taxon>
        <taxon>Acariformes</taxon>
        <taxon>Sarcoptiformes</taxon>
        <taxon>Astigmata</taxon>
        <taxon>Psoroptidia</taxon>
        <taxon>Analgoidea</taxon>
        <taxon>Pyroglyphidae</taxon>
        <taxon>Dermatophagoidinae</taxon>
        <taxon>Dermatophagoides</taxon>
    </lineage>
</organism>
<dbReference type="AlphaFoldDB" id="A0A922L6R9"/>
<accession>A0A922L6R9</accession>
<dbReference type="Proteomes" id="UP000790347">
    <property type="component" value="Unassembled WGS sequence"/>
</dbReference>
<keyword evidence="2" id="KW-1185">Reference proteome</keyword>
<name>A0A922L6R9_DERFA</name>
<proteinExistence type="predicted"/>
<sequence>MLGQKPVELPLQIWLDKNIISLLHSKKTQKTNEHRKQEIAFIQQQQQQHCIYRLLSIIVDSTVTHDIIDNHNQFKKQYIES</sequence>
<evidence type="ECO:0000313" key="1">
    <source>
        <dbReference type="EMBL" id="KAH9511898.1"/>
    </source>
</evidence>
<evidence type="ECO:0000313" key="2">
    <source>
        <dbReference type="Proteomes" id="UP000790347"/>
    </source>
</evidence>
<gene>
    <name evidence="1" type="ORF">DERF_010322</name>
</gene>